<comment type="similarity">
    <text evidence="6">Belongs to the GOT1 family.</text>
</comment>
<evidence type="ECO:0000256" key="4">
    <source>
        <dbReference type="ARBA" id="ARBA00023034"/>
    </source>
</evidence>
<dbReference type="Pfam" id="PF04178">
    <property type="entry name" value="Got1"/>
    <property type="match status" value="1"/>
</dbReference>
<feature type="transmembrane region" description="Helical" evidence="7">
    <location>
        <begin position="12"/>
        <end position="33"/>
    </location>
</feature>
<evidence type="ECO:0000313" key="9">
    <source>
        <dbReference type="Proteomes" id="UP000515908"/>
    </source>
</evidence>
<dbReference type="GO" id="GO:0005829">
    <property type="term" value="C:cytosol"/>
    <property type="evidence" value="ECO:0007669"/>
    <property type="project" value="GOC"/>
</dbReference>
<dbReference type="EMBL" id="LR877169">
    <property type="protein sequence ID" value="CAD2222365.1"/>
    <property type="molecule type" value="Genomic_DNA"/>
</dbReference>
<dbReference type="VEuPathDB" id="TriTrypDB:ADEAN_000990900"/>
<sequence>MDSLYSWNDLTKIGVFLTGLGVFFSVLGVMMLLDKALLTMGNVLFVAGVALVTGPKRFKNFFVVRRRASACFFVGMMLVLMGWCLVGLCFQMFGALNLFGDFFPVVARVLESTPLIGPLILSPPIQKLFKMLGLSSSGNRNV</sequence>
<evidence type="ECO:0000256" key="5">
    <source>
        <dbReference type="ARBA" id="ARBA00023136"/>
    </source>
</evidence>
<reference evidence="8 9" key="1">
    <citation type="submission" date="2020-08" db="EMBL/GenBank/DDBJ databases">
        <authorList>
            <person name="Newling K."/>
            <person name="Davey J."/>
            <person name="Forrester S."/>
        </authorList>
    </citation>
    <scope>NUCLEOTIDE SEQUENCE [LARGE SCALE GENOMIC DNA]</scope>
    <source>
        <strain evidence="9">Crithidia deanei Carvalho (ATCC PRA-265)</strain>
    </source>
</reference>
<dbReference type="PANTHER" id="PTHR21493:SF9">
    <property type="entry name" value="GOLGI TRANSPORT PROTEIN 1-RELATED"/>
    <property type="match status" value="1"/>
</dbReference>
<name>S9VD68_9TRYP</name>
<feature type="transmembrane region" description="Helical" evidence="7">
    <location>
        <begin position="39"/>
        <end position="58"/>
    </location>
</feature>
<dbReference type="AlphaFoldDB" id="S9VD68"/>
<protein>
    <submittedName>
        <fullName evidence="8">Got1/Sft2-like family, putative</fullName>
    </submittedName>
</protein>
<dbReference type="GO" id="GO:0000139">
    <property type="term" value="C:Golgi membrane"/>
    <property type="evidence" value="ECO:0007669"/>
    <property type="project" value="UniProtKB-SubCell"/>
</dbReference>
<dbReference type="OrthoDB" id="204784at2759"/>
<keyword evidence="4" id="KW-0333">Golgi apparatus</keyword>
<gene>
    <name evidence="8" type="ORF">ADEAN_000990900</name>
</gene>
<dbReference type="Proteomes" id="UP000515908">
    <property type="component" value="Chromosome 25"/>
</dbReference>
<keyword evidence="3 7" id="KW-1133">Transmembrane helix</keyword>
<dbReference type="GO" id="GO:0006888">
    <property type="term" value="P:endoplasmic reticulum to Golgi vesicle-mediated transport"/>
    <property type="evidence" value="ECO:0007669"/>
    <property type="project" value="InterPro"/>
</dbReference>
<evidence type="ECO:0000256" key="7">
    <source>
        <dbReference type="SAM" id="Phobius"/>
    </source>
</evidence>
<dbReference type="InterPro" id="IPR007305">
    <property type="entry name" value="Vesicle_transpt_Got1/SFT2"/>
</dbReference>
<evidence type="ECO:0000256" key="1">
    <source>
        <dbReference type="ARBA" id="ARBA00004653"/>
    </source>
</evidence>
<keyword evidence="5 7" id="KW-0472">Membrane</keyword>
<feature type="transmembrane region" description="Helical" evidence="7">
    <location>
        <begin position="70"/>
        <end position="96"/>
    </location>
</feature>
<accession>S9VD68</accession>
<keyword evidence="9" id="KW-1185">Reference proteome</keyword>
<dbReference type="PANTHER" id="PTHR21493">
    <property type="entry name" value="CGI-141-RELATED/LIPASE CONTAINING PROTEIN"/>
    <property type="match status" value="1"/>
</dbReference>
<evidence type="ECO:0000256" key="3">
    <source>
        <dbReference type="ARBA" id="ARBA00022989"/>
    </source>
</evidence>
<organism evidence="8 9">
    <name type="scientific">Angomonas deanei</name>
    <dbReference type="NCBI Taxonomy" id="59799"/>
    <lineage>
        <taxon>Eukaryota</taxon>
        <taxon>Discoba</taxon>
        <taxon>Euglenozoa</taxon>
        <taxon>Kinetoplastea</taxon>
        <taxon>Metakinetoplastina</taxon>
        <taxon>Trypanosomatida</taxon>
        <taxon>Trypanosomatidae</taxon>
        <taxon>Strigomonadinae</taxon>
        <taxon>Angomonas</taxon>
    </lineage>
</organism>
<dbReference type="GO" id="GO:0042147">
    <property type="term" value="P:retrograde transport, endosome to Golgi"/>
    <property type="evidence" value="ECO:0007669"/>
    <property type="project" value="InterPro"/>
</dbReference>
<keyword evidence="2 7" id="KW-0812">Transmembrane</keyword>
<evidence type="ECO:0000313" key="8">
    <source>
        <dbReference type="EMBL" id="CAD2222365.1"/>
    </source>
</evidence>
<comment type="subcellular location">
    <subcellularLocation>
        <location evidence="1">Golgi apparatus membrane</location>
        <topology evidence="1">Multi-pass membrane protein</topology>
    </subcellularLocation>
</comment>
<evidence type="ECO:0000256" key="2">
    <source>
        <dbReference type="ARBA" id="ARBA00022692"/>
    </source>
</evidence>
<dbReference type="InterPro" id="IPR045176">
    <property type="entry name" value="Got1"/>
</dbReference>
<proteinExistence type="inferred from homology"/>
<evidence type="ECO:0000256" key="6">
    <source>
        <dbReference type="ARBA" id="ARBA00025799"/>
    </source>
</evidence>